<sequence length="583" mass="64872">MQSSGKMSKSDQLSPHTTSERGSASSVRSRRSHTKSRHGCVRCKQGRKKCDERRPQCSRCVDRNLPCEYARPNKVVRNNLDSSPSPAAASAWSQLQSLTIPSPNYAHSTVTLGSTSSVSPCLSPAPPSINVEMELLQANAQQTSTLDATELELLSHYLSHTARSLAFDAQDLYALQVGFPNLAFRSKPVMSSILALAAVCKCNDMIVQSGARQPDQDQLQKLLTLADEHHRESLRQTQADIPYADHYDHIVANAPLMVLYASASRCVRIRLAQFSTQDDDSCSDSGSTEWQWMSLIRAAHSAYTGLPTSKQSAETSPSWTENLSTPSFTHQSFASETALAEDGPSRQTRDLLLPIIAATSGNALEKLRARAHMIEPIADMASWEDMLNGDGNLPQQTESWSNDIHACLMSLDVLSDIMNEVFHPNSETSPYSLPDSPPFGQVSGVSPWLRKYLSRVTYSSPSKPWRRTIMWFLNRVPAEYLTLVQTSLDLVPNSQIEPCLDPNLGMQEFNSVSQLAIDIFAHWLVLVMLLDGVWWIGGIGAWELGRVMSCMGNQDWLGQFQEKKEDWWPKSMYNIATEIRKHI</sequence>
<dbReference type="InterPro" id="IPR001138">
    <property type="entry name" value="Zn2Cys6_DnaBD"/>
</dbReference>
<dbReference type="SUPFAM" id="SSF57701">
    <property type="entry name" value="Zn2/Cys6 DNA-binding domain"/>
    <property type="match status" value="1"/>
</dbReference>
<keyword evidence="3" id="KW-0812">Transmembrane</keyword>
<feature type="transmembrane region" description="Helical" evidence="3">
    <location>
        <begin position="520"/>
        <end position="542"/>
    </location>
</feature>
<evidence type="ECO:0000256" key="2">
    <source>
        <dbReference type="SAM" id="MobiDB-lite"/>
    </source>
</evidence>
<dbReference type="PROSITE" id="PS50048">
    <property type="entry name" value="ZN2_CY6_FUNGAL_2"/>
    <property type="match status" value="1"/>
</dbReference>
<feature type="compositionally biased region" description="Polar residues" evidence="2">
    <location>
        <begin position="1"/>
        <end position="17"/>
    </location>
</feature>
<feature type="compositionally biased region" description="Basic residues" evidence="2">
    <location>
        <begin position="28"/>
        <end position="38"/>
    </location>
</feature>
<dbReference type="PROSITE" id="PS00463">
    <property type="entry name" value="ZN2_CY6_FUNGAL_1"/>
    <property type="match status" value="1"/>
</dbReference>
<feature type="region of interest" description="Disordered" evidence="2">
    <location>
        <begin position="307"/>
        <end position="326"/>
    </location>
</feature>
<evidence type="ECO:0000259" key="4">
    <source>
        <dbReference type="PROSITE" id="PS50048"/>
    </source>
</evidence>
<dbReference type="GO" id="GO:0008270">
    <property type="term" value="F:zinc ion binding"/>
    <property type="evidence" value="ECO:0007669"/>
    <property type="project" value="InterPro"/>
</dbReference>
<dbReference type="Pfam" id="PF00172">
    <property type="entry name" value="Zn_clus"/>
    <property type="match status" value="1"/>
</dbReference>
<dbReference type="CDD" id="cd00067">
    <property type="entry name" value="GAL4"/>
    <property type="match status" value="1"/>
</dbReference>
<gene>
    <name evidence="5" type="ORF">CDV31_015448</name>
</gene>
<dbReference type="PANTHER" id="PTHR47657:SF14">
    <property type="entry name" value="ZN(2)-C6 FUNGAL-TYPE DOMAIN-CONTAINING PROTEIN"/>
    <property type="match status" value="1"/>
</dbReference>
<dbReference type="InterPro" id="IPR052400">
    <property type="entry name" value="Zn2-C6_fungal_TF"/>
</dbReference>
<accession>A0A428SNY0</accession>
<dbReference type="InterPro" id="IPR021858">
    <property type="entry name" value="Fun_TF"/>
</dbReference>
<dbReference type="GO" id="GO:0000981">
    <property type="term" value="F:DNA-binding transcription factor activity, RNA polymerase II-specific"/>
    <property type="evidence" value="ECO:0007669"/>
    <property type="project" value="InterPro"/>
</dbReference>
<comment type="caution">
    <text evidence="5">The sequence shown here is derived from an EMBL/GenBank/DDBJ whole genome shotgun (WGS) entry which is preliminary data.</text>
</comment>
<dbReference type="InterPro" id="IPR036864">
    <property type="entry name" value="Zn2-C6_fun-type_DNA-bd_sf"/>
</dbReference>
<evidence type="ECO:0000256" key="3">
    <source>
        <dbReference type="SAM" id="Phobius"/>
    </source>
</evidence>
<dbReference type="Pfam" id="PF11951">
    <property type="entry name" value="Fungal_trans_2"/>
    <property type="match status" value="1"/>
</dbReference>
<name>A0A428SNY0_9HYPO</name>
<dbReference type="PANTHER" id="PTHR47657">
    <property type="entry name" value="STEROL REGULATORY ELEMENT-BINDING PROTEIN ECM22"/>
    <property type="match status" value="1"/>
</dbReference>
<dbReference type="Proteomes" id="UP000288429">
    <property type="component" value="Unassembled WGS sequence"/>
</dbReference>
<dbReference type="AlphaFoldDB" id="A0A428SNY0"/>
<feature type="domain" description="Zn(2)-C6 fungal-type" evidence="4">
    <location>
        <begin position="39"/>
        <end position="69"/>
    </location>
</feature>
<proteinExistence type="predicted"/>
<keyword evidence="3" id="KW-0472">Membrane</keyword>
<feature type="region of interest" description="Disordered" evidence="2">
    <location>
        <begin position="1"/>
        <end position="38"/>
    </location>
</feature>
<keyword evidence="6" id="KW-1185">Reference proteome</keyword>
<dbReference type="SMART" id="SM00066">
    <property type="entry name" value="GAL4"/>
    <property type="match status" value="1"/>
</dbReference>
<evidence type="ECO:0000256" key="1">
    <source>
        <dbReference type="ARBA" id="ARBA00023242"/>
    </source>
</evidence>
<organism evidence="5 6">
    <name type="scientific">Fusarium ambrosium</name>
    <dbReference type="NCBI Taxonomy" id="131363"/>
    <lineage>
        <taxon>Eukaryota</taxon>
        <taxon>Fungi</taxon>
        <taxon>Dikarya</taxon>
        <taxon>Ascomycota</taxon>
        <taxon>Pezizomycotina</taxon>
        <taxon>Sordariomycetes</taxon>
        <taxon>Hypocreomycetidae</taxon>
        <taxon>Hypocreales</taxon>
        <taxon>Nectriaceae</taxon>
        <taxon>Fusarium</taxon>
        <taxon>Fusarium solani species complex</taxon>
    </lineage>
</organism>
<dbReference type="EMBL" id="NIZV01000406">
    <property type="protein sequence ID" value="RSL91510.1"/>
    <property type="molecule type" value="Genomic_DNA"/>
</dbReference>
<protein>
    <recommendedName>
        <fullName evidence="4">Zn(2)-C6 fungal-type domain-containing protein</fullName>
    </recommendedName>
</protein>
<dbReference type="Gene3D" id="4.10.240.10">
    <property type="entry name" value="Zn(2)-C6 fungal-type DNA-binding domain"/>
    <property type="match status" value="1"/>
</dbReference>
<evidence type="ECO:0000313" key="6">
    <source>
        <dbReference type="Proteomes" id="UP000288429"/>
    </source>
</evidence>
<reference evidence="5 6" key="1">
    <citation type="submission" date="2017-06" db="EMBL/GenBank/DDBJ databases">
        <title>Cmopartive genomic analysis of Ambrosia Fusariam Clade fungi.</title>
        <authorList>
            <person name="Stajich J.E."/>
            <person name="Carrillo J."/>
            <person name="Kijimoto T."/>
            <person name="Eskalen A."/>
            <person name="O'Donnell K."/>
            <person name="Kasson M."/>
        </authorList>
    </citation>
    <scope>NUCLEOTIDE SEQUENCE [LARGE SCALE GENOMIC DNA]</scope>
    <source>
        <strain evidence="5 6">NRRL 20438</strain>
    </source>
</reference>
<keyword evidence="1" id="KW-0539">Nucleus</keyword>
<keyword evidence="3" id="KW-1133">Transmembrane helix</keyword>
<dbReference type="PRINTS" id="PR00755">
    <property type="entry name" value="AFLATOXINBRP"/>
</dbReference>
<evidence type="ECO:0000313" key="5">
    <source>
        <dbReference type="EMBL" id="RSL91510.1"/>
    </source>
</evidence>